<evidence type="ECO:0000313" key="2">
    <source>
        <dbReference type="Proteomes" id="UP000249061"/>
    </source>
</evidence>
<organism evidence="1 2">
    <name type="scientific">Archangium gephyra</name>
    <dbReference type="NCBI Taxonomy" id="48"/>
    <lineage>
        <taxon>Bacteria</taxon>
        <taxon>Pseudomonadati</taxon>
        <taxon>Myxococcota</taxon>
        <taxon>Myxococcia</taxon>
        <taxon>Myxococcales</taxon>
        <taxon>Cystobacterineae</taxon>
        <taxon>Archangiaceae</taxon>
        <taxon>Archangium</taxon>
    </lineage>
</organism>
<protein>
    <submittedName>
        <fullName evidence="1">Uncharacterized protein</fullName>
    </submittedName>
</protein>
<gene>
    <name evidence="1" type="ORF">DI536_31250</name>
</gene>
<name>A0A2W5T3K9_9BACT</name>
<dbReference type="EMBL" id="QFQP01000041">
    <property type="protein sequence ID" value="PZR05995.1"/>
    <property type="molecule type" value="Genomic_DNA"/>
</dbReference>
<sequence>MPRVLVVIGEVEAAFGLRLDLDLLEYLQTLTMAERLKRHEAALELIQKLRAAGEKHYGFDPRAVASAADGEG</sequence>
<comment type="caution">
    <text evidence="1">The sequence shown here is derived from an EMBL/GenBank/DDBJ whole genome shotgun (WGS) entry which is preliminary data.</text>
</comment>
<proteinExistence type="predicted"/>
<dbReference type="AlphaFoldDB" id="A0A2W5T3K9"/>
<evidence type="ECO:0000313" key="1">
    <source>
        <dbReference type="EMBL" id="PZR05995.1"/>
    </source>
</evidence>
<reference evidence="1 2" key="1">
    <citation type="submission" date="2017-08" db="EMBL/GenBank/DDBJ databases">
        <title>Infants hospitalized years apart are colonized by the same room-sourced microbial strains.</title>
        <authorList>
            <person name="Brooks B."/>
            <person name="Olm M.R."/>
            <person name="Firek B.A."/>
            <person name="Baker R."/>
            <person name="Thomas B.C."/>
            <person name="Morowitz M.J."/>
            <person name="Banfield J.F."/>
        </authorList>
    </citation>
    <scope>NUCLEOTIDE SEQUENCE [LARGE SCALE GENOMIC DNA]</scope>
    <source>
        <strain evidence="1">S2_003_000_R2_14</strain>
    </source>
</reference>
<dbReference type="Proteomes" id="UP000249061">
    <property type="component" value="Unassembled WGS sequence"/>
</dbReference>
<accession>A0A2W5T3K9</accession>